<dbReference type="GeneID" id="303296314"/>
<keyword evidence="2" id="KW-1185">Reference proteome</keyword>
<dbReference type="Gene3D" id="2.60.120.200">
    <property type="match status" value="1"/>
</dbReference>
<protein>
    <submittedName>
        <fullName evidence="1">DUF1349 domain-containing protein</fullName>
    </submittedName>
</protein>
<evidence type="ECO:0000313" key="1">
    <source>
        <dbReference type="EMBL" id="MFC5295932.1"/>
    </source>
</evidence>
<dbReference type="InterPro" id="IPR013320">
    <property type="entry name" value="ConA-like_dom_sf"/>
</dbReference>
<sequence>MSALMLPALPFPLDPLHVPFEVVGEDGLRATSQARTDIFAPPFPGAEPTLTAGTLFGTAPEGDFQFSSRITVDFRSTFDAGVLMLWHDEEHWAKLCFESAPDGSPTVVSVVNRTVSDDANAQVVKAEHVWMRISRVDGIYLFHSSFDGQRWDMVRLFALESPRPLQIGFEVQSPTGDGCDVVFDQISFAATRLEGQRDGS</sequence>
<dbReference type="SUPFAM" id="SSF49899">
    <property type="entry name" value="Concanavalin A-like lectins/glucanases"/>
    <property type="match status" value="1"/>
</dbReference>
<dbReference type="PANTHER" id="PTHR35332:SF2">
    <property type="entry name" value="REGULATION OF ENOLASE PROTEIN 1"/>
    <property type="match status" value="1"/>
</dbReference>
<proteinExistence type="predicted"/>
<dbReference type="PANTHER" id="PTHR35332">
    <property type="entry name" value="REGULATION OF ENOLASE PROTEIN 1"/>
    <property type="match status" value="1"/>
</dbReference>
<accession>A0ABW0F941</accession>
<gene>
    <name evidence="1" type="ORF">ACFPK8_00190</name>
</gene>
<evidence type="ECO:0000313" key="2">
    <source>
        <dbReference type="Proteomes" id="UP001595937"/>
    </source>
</evidence>
<dbReference type="Proteomes" id="UP001595937">
    <property type="component" value="Unassembled WGS sequence"/>
</dbReference>
<dbReference type="Pfam" id="PF07081">
    <property type="entry name" value="DUF1349"/>
    <property type="match status" value="1"/>
</dbReference>
<name>A0ABW0F941_9MICO</name>
<dbReference type="InterPro" id="IPR009784">
    <property type="entry name" value="DUF1349"/>
</dbReference>
<dbReference type="RefSeq" id="WP_343922638.1">
    <property type="nucleotide sequence ID" value="NZ_BAAAIR010000017.1"/>
</dbReference>
<comment type="caution">
    <text evidence="1">The sequence shown here is derived from an EMBL/GenBank/DDBJ whole genome shotgun (WGS) entry which is preliminary data.</text>
</comment>
<organism evidence="1 2">
    <name type="scientific">Brachybacterium tyrofermentans</name>
    <dbReference type="NCBI Taxonomy" id="47848"/>
    <lineage>
        <taxon>Bacteria</taxon>
        <taxon>Bacillati</taxon>
        <taxon>Actinomycetota</taxon>
        <taxon>Actinomycetes</taxon>
        <taxon>Micrococcales</taxon>
        <taxon>Dermabacteraceae</taxon>
        <taxon>Brachybacterium</taxon>
    </lineage>
</organism>
<reference evidence="2" key="1">
    <citation type="journal article" date="2019" name="Int. J. Syst. Evol. Microbiol.">
        <title>The Global Catalogue of Microorganisms (GCM) 10K type strain sequencing project: providing services to taxonomists for standard genome sequencing and annotation.</title>
        <authorList>
            <consortium name="The Broad Institute Genomics Platform"/>
            <consortium name="The Broad Institute Genome Sequencing Center for Infectious Disease"/>
            <person name="Wu L."/>
            <person name="Ma J."/>
        </authorList>
    </citation>
    <scope>NUCLEOTIDE SEQUENCE [LARGE SCALE GENOMIC DNA]</scope>
    <source>
        <strain evidence="2">CGMCC 1.16455</strain>
    </source>
</reference>
<dbReference type="EMBL" id="JBHSLN010000003">
    <property type="protein sequence ID" value="MFC5295932.1"/>
    <property type="molecule type" value="Genomic_DNA"/>
</dbReference>